<dbReference type="Proteomes" id="UP000044602">
    <property type="component" value="Unassembled WGS sequence"/>
</dbReference>
<dbReference type="PANTHER" id="PTHR35205">
    <property type="entry name" value="NB-ARC AND TPR DOMAIN PROTEIN"/>
    <property type="match status" value="1"/>
</dbReference>
<proteinExistence type="predicted"/>
<accession>A0A0G4KX27</accession>
<evidence type="ECO:0000256" key="1">
    <source>
        <dbReference type="SAM" id="MobiDB-lite"/>
    </source>
</evidence>
<dbReference type="AlphaFoldDB" id="A0A0G4KX27"/>
<name>A0A0G4KX27_VERLO</name>
<organism evidence="2 3">
    <name type="scientific">Verticillium longisporum</name>
    <name type="common">Verticillium dahliae var. longisporum</name>
    <dbReference type="NCBI Taxonomy" id="100787"/>
    <lineage>
        <taxon>Eukaryota</taxon>
        <taxon>Fungi</taxon>
        <taxon>Dikarya</taxon>
        <taxon>Ascomycota</taxon>
        <taxon>Pezizomycotina</taxon>
        <taxon>Sordariomycetes</taxon>
        <taxon>Hypocreomycetidae</taxon>
        <taxon>Glomerellales</taxon>
        <taxon>Plectosphaerellaceae</taxon>
        <taxon>Verticillium</taxon>
    </lineage>
</organism>
<gene>
    <name evidence="2" type="ORF">BN1708_002600</name>
</gene>
<dbReference type="EMBL" id="CVQH01005557">
    <property type="protein sequence ID" value="CRK14323.1"/>
    <property type="molecule type" value="Genomic_DNA"/>
</dbReference>
<protein>
    <recommendedName>
        <fullName evidence="4">NB-ARC domain-containing protein</fullName>
    </recommendedName>
</protein>
<dbReference type="PANTHER" id="PTHR35205:SF1">
    <property type="entry name" value="ZU5 DOMAIN-CONTAINING PROTEIN"/>
    <property type="match status" value="1"/>
</dbReference>
<reference evidence="2 3" key="1">
    <citation type="submission" date="2015-05" db="EMBL/GenBank/DDBJ databases">
        <authorList>
            <person name="Wang D.B."/>
            <person name="Wang M."/>
        </authorList>
    </citation>
    <scope>NUCLEOTIDE SEQUENCE [LARGE SCALE GENOMIC DNA]</scope>
    <source>
        <strain evidence="2">VL1</strain>
    </source>
</reference>
<feature type="compositionally biased region" description="Polar residues" evidence="1">
    <location>
        <begin position="512"/>
        <end position="527"/>
    </location>
</feature>
<feature type="region of interest" description="Disordered" evidence="1">
    <location>
        <begin position="509"/>
        <end position="528"/>
    </location>
</feature>
<sequence>MEGLGIAANVTAVVDLSAQVARLCYQYSIAVAGAREEIERLSSHVKKLHSVVDAANELLEKDRVSSGKPSDGPSSSLPTLAKVARTLGECETELSALQSKLEPAATGSRMRRVGSRALQWPFKKKDVDAMVQNFERYQRVITDGLQIDQTRLLQRNVRLMEQMTVQLAEMAPTKPPGPDLPAACFMIPFPRDPNCVDRPTLMQRLEDQYKGSRQRIALVGMGGFGKSQIAIEFAYRVRETISDAATSVFWVHVSTRARIEESYRFLADLLEIPRRHEPGVNILTLVRDWLTGPKPGKWLMILDNADDVDVFFATDTTQSTSSASSHETHEPLAAYLPKTGDGKILVTTRSMNAAEKLTGGHHSVIQIPTMGQAECLQLVHNNATFVYEKTAAEVLVHILGLIPLAVTQAVAYINRRNPLVSIQSYIQNFRKSEARQGSLLNNDSGDLRRLESTSNSIVVTWQITFEQIRRERPSSAELLSLMSFFHSQNIPEEILQGYVGLSSRIRHDSSQREWSSPDDQLPDQSEANSDEYQLEDDLDALMGYSLIVPTTTHGFYDMHALVQFCTQKWLAEFGDPELWRKHFIRLAAINFPNG</sequence>
<evidence type="ECO:0000313" key="3">
    <source>
        <dbReference type="Proteomes" id="UP000044602"/>
    </source>
</evidence>
<dbReference type="Gene3D" id="3.40.50.300">
    <property type="entry name" value="P-loop containing nucleotide triphosphate hydrolases"/>
    <property type="match status" value="1"/>
</dbReference>
<evidence type="ECO:0008006" key="4">
    <source>
        <dbReference type="Google" id="ProtNLM"/>
    </source>
</evidence>
<dbReference type="SUPFAM" id="SSF52540">
    <property type="entry name" value="P-loop containing nucleoside triphosphate hydrolases"/>
    <property type="match status" value="1"/>
</dbReference>
<dbReference type="STRING" id="100787.A0A0G4KX27"/>
<dbReference type="InterPro" id="IPR027417">
    <property type="entry name" value="P-loop_NTPase"/>
</dbReference>
<keyword evidence="3" id="KW-1185">Reference proteome</keyword>
<evidence type="ECO:0000313" key="2">
    <source>
        <dbReference type="EMBL" id="CRK14323.1"/>
    </source>
</evidence>